<dbReference type="AlphaFoldDB" id="A0A8T0GT61"/>
<comment type="caution">
    <text evidence="1">The sequence shown here is derived from an EMBL/GenBank/DDBJ whole genome shotgun (WGS) entry which is preliminary data.</text>
</comment>
<reference evidence="1" key="1">
    <citation type="submission" date="2020-06" db="EMBL/GenBank/DDBJ databases">
        <title>WGS assembly of Ceratodon purpureus strain R40.</title>
        <authorList>
            <person name="Carey S.B."/>
            <person name="Jenkins J."/>
            <person name="Shu S."/>
            <person name="Lovell J.T."/>
            <person name="Sreedasyam A."/>
            <person name="Maumus F."/>
            <person name="Tiley G.P."/>
            <person name="Fernandez-Pozo N."/>
            <person name="Barry K."/>
            <person name="Chen C."/>
            <person name="Wang M."/>
            <person name="Lipzen A."/>
            <person name="Daum C."/>
            <person name="Saski C.A."/>
            <person name="Payton A.C."/>
            <person name="Mcbreen J.C."/>
            <person name="Conrad R.E."/>
            <person name="Kollar L.M."/>
            <person name="Olsson S."/>
            <person name="Huttunen S."/>
            <person name="Landis J.B."/>
            <person name="Wickett N.J."/>
            <person name="Johnson M.G."/>
            <person name="Rensing S.A."/>
            <person name="Grimwood J."/>
            <person name="Schmutz J."/>
            <person name="Mcdaniel S.F."/>
        </authorList>
    </citation>
    <scope>NUCLEOTIDE SEQUENCE</scope>
    <source>
        <strain evidence="1">R40</strain>
    </source>
</reference>
<accession>A0A8T0GT61</accession>
<organism evidence="1 2">
    <name type="scientific">Ceratodon purpureus</name>
    <name type="common">Fire moss</name>
    <name type="synonym">Dicranum purpureum</name>
    <dbReference type="NCBI Taxonomy" id="3225"/>
    <lineage>
        <taxon>Eukaryota</taxon>
        <taxon>Viridiplantae</taxon>
        <taxon>Streptophyta</taxon>
        <taxon>Embryophyta</taxon>
        <taxon>Bryophyta</taxon>
        <taxon>Bryophytina</taxon>
        <taxon>Bryopsida</taxon>
        <taxon>Dicranidae</taxon>
        <taxon>Pseudoditrichales</taxon>
        <taxon>Ditrichaceae</taxon>
        <taxon>Ceratodon</taxon>
    </lineage>
</organism>
<proteinExistence type="predicted"/>
<protein>
    <submittedName>
        <fullName evidence="1">Uncharacterized protein</fullName>
    </submittedName>
</protein>
<dbReference type="EMBL" id="CM026430">
    <property type="protein sequence ID" value="KAG0561354.1"/>
    <property type="molecule type" value="Genomic_DNA"/>
</dbReference>
<evidence type="ECO:0000313" key="1">
    <source>
        <dbReference type="EMBL" id="KAG0561354.1"/>
    </source>
</evidence>
<gene>
    <name evidence="1" type="ORF">KC19_9G058100</name>
</gene>
<dbReference type="Proteomes" id="UP000822688">
    <property type="component" value="Chromosome 9"/>
</dbReference>
<name>A0A8T0GT61_CERPU</name>
<keyword evidence="2" id="KW-1185">Reference proteome</keyword>
<sequence length="105" mass="11978">MLRVHPVSTPRSSVARICMPLSLLIGLSFRKPAAPTVGGVQILHPILEVEVFLLVEWIWQRSRSRRSPTSEKHQRQAKAVLSTTLPLQNRHQEVHQLLQGYTQHC</sequence>
<evidence type="ECO:0000313" key="2">
    <source>
        <dbReference type="Proteomes" id="UP000822688"/>
    </source>
</evidence>